<dbReference type="EMBL" id="JAYKXN010000002">
    <property type="protein sequence ID" value="KAK7311998.1"/>
    <property type="molecule type" value="Genomic_DNA"/>
</dbReference>
<dbReference type="AlphaFoldDB" id="A0AAN9K913"/>
<dbReference type="Proteomes" id="UP001359559">
    <property type="component" value="Unassembled WGS sequence"/>
</dbReference>
<evidence type="ECO:0000313" key="2">
    <source>
        <dbReference type="Proteomes" id="UP001359559"/>
    </source>
</evidence>
<sequence>MCIFGFFPLVSFLFLCNINVSQVLAFSFFSFFQAYIFTWEPRHANSLRTWLLHQKSILHVGSIFLLYAGIEDNIS</sequence>
<keyword evidence="2" id="KW-1185">Reference proteome</keyword>
<organism evidence="1 2">
    <name type="scientific">Clitoria ternatea</name>
    <name type="common">Butterfly pea</name>
    <dbReference type="NCBI Taxonomy" id="43366"/>
    <lineage>
        <taxon>Eukaryota</taxon>
        <taxon>Viridiplantae</taxon>
        <taxon>Streptophyta</taxon>
        <taxon>Embryophyta</taxon>
        <taxon>Tracheophyta</taxon>
        <taxon>Spermatophyta</taxon>
        <taxon>Magnoliopsida</taxon>
        <taxon>eudicotyledons</taxon>
        <taxon>Gunneridae</taxon>
        <taxon>Pentapetalae</taxon>
        <taxon>rosids</taxon>
        <taxon>fabids</taxon>
        <taxon>Fabales</taxon>
        <taxon>Fabaceae</taxon>
        <taxon>Papilionoideae</taxon>
        <taxon>50 kb inversion clade</taxon>
        <taxon>NPAAA clade</taxon>
        <taxon>indigoferoid/millettioid clade</taxon>
        <taxon>Phaseoleae</taxon>
        <taxon>Clitoria</taxon>
    </lineage>
</organism>
<comment type="caution">
    <text evidence="1">The sequence shown here is derived from an EMBL/GenBank/DDBJ whole genome shotgun (WGS) entry which is preliminary data.</text>
</comment>
<accession>A0AAN9K913</accession>
<evidence type="ECO:0000313" key="1">
    <source>
        <dbReference type="EMBL" id="KAK7311998.1"/>
    </source>
</evidence>
<proteinExistence type="predicted"/>
<gene>
    <name evidence="1" type="ORF">RJT34_10523</name>
</gene>
<protein>
    <submittedName>
        <fullName evidence="1">Uncharacterized protein</fullName>
    </submittedName>
</protein>
<reference evidence="1 2" key="1">
    <citation type="submission" date="2024-01" db="EMBL/GenBank/DDBJ databases">
        <title>The genomes of 5 underutilized Papilionoideae crops provide insights into root nodulation and disease resistance.</title>
        <authorList>
            <person name="Yuan L."/>
        </authorList>
    </citation>
    <scope>NUCLEOTIDE SEQUENCE [LARGE SCALE GENOMIC DNA]</scope>
    <source>
        <strain evidence="1">LY-2023</strain>
        <tissue evidence="1">Leaf</tissue>
    </source>
</reference>
<name>A0AAN9K913_CLITE</name>